<feature type="region of interest" description="Disordered" evidence="1">
    <location>
        <begin position="1"/>
        <end position="31"/>
    </location>
</feature>
<accession>A0AAV9GGK9</accession>
<evidence type="ECO:0000313" key="3">
    <source>
        <dbReference type="EMBL" id="KAK4447000.1"/>
    </source>
</evidence>
<gene>
    <name evidence="3" type="ORF">QBC34DRAFT_440501</name>
</gene>
<organism evidence="3 4">
    <name type="scientific">Podospora aff. communis PSN243</name>
    <dbReference type="NCBI Taxonomy" id="3040156"/>
    <lineage>
        <taxon>Eukaryota</taxon>
        <taxon>Fungi</taxon>
        <taxon>Dikarya</taxon>
        <taxon>Ascomycota</taxon>
        <taxon>Pezizomycotina</taxon>
        <taxon>Sordariomycetes</taxon>
        <taxon>Sordariomycetidae</taxon>
        <taxon>Sordariales</taxon>
        <taxon>Podosporaceae</taxon>
        <taxon>Podospora</taxon>
    </lineage>
</organism>
<dbReference type="EMBL" id="MU865953">
    <property type="protein sequence ID" value="KAK4447000.1"/>
    <property type="molecule type" value="Genomic_DNA"/>
</dbReference>
<evidence type="ECO:0000313" key="4">
    <source>
        <dbReference type="Proteomes" id="UP001321760"/>
    </source>
</evidence>
<comment type="caution">
    <text evidence="3">The sequence shown here is derived from an EMBL/GenBank/DDBJ whole genome shotgun (WGS) entry which is preliminary data.</text>
</comment>
<reference evidence="3" key="2">
    <citation type="submission" date="2023-05" db="EMBL/GenBank/DDBJ databases">
        <authorList>
            <consortium name="Lawrence Berkeley National Laboratory"/>
            <person name="Steindorff A."/>
            <person name="Hensen N."/>
            <person name="Bonometti L."/>
            <person name="Westerberg I."/>
            <person name="Brannstrom I.O."/>
            <person name="Guillou S."/>
            <person name="Cros-Aarteil S."/>
            <person name="Calhoun S."/>
            <person name="Haridas S."/>
            <person name="Kuo A."/>
            <person name="Mondo S."/>
            <person name="Pangilinan J."/>
            <person name="Riley R."/>
            <person name="Labutti K."/>
            <person name="Andreopoulos B."/>
            <person name="Lipzen A."/>
            <person name="Chen C."/>
            <person name="Yanf M."/>
            <person name="Daum C."/>
            <person name="Ng V."/>
            <person name="Clum A."/>
            <person name="Ohm R."/>
            <person name="Martin F."/>
            <person name="Silar P."/>
            <person name="Natvig D."/>
            <person name="Lalanne C."/>
            <person name="Gautier V."/>
            <person name="Ament-Velasquez S.L."/>
            <person name="Kruys A."/>
            <person name="Hutchinson M.I."/>
            <person name="Powell A.J."/>
            <person name="Barry K."/>
            <person name="Miller A.N."/>
            <person name="Grigoriev I.V."/>
            <person name="Debuchy R."/>
            <person name="Gladieux P."/>
            <person name="Thoren M.H."/>
            <person name="Johannesson H."/>
        </authorList>
    </citation>
    <scope>NUCLEOTIDE SEQUENCE</scope>
    <source>
        <strain evidence="3">PSN243</strain>
    </source>
</reference>
<reference evidence="3" key="1">
    <citation type="journal article" date="2023" name="Mol. Phylogenet. Evol.">
        <title>Genome-scale phylogeny and comparative genomics of the fungal order Sordariales.</title>
        <authorList>
            <person name="Hensen N."/>
            <person name="Bonometti L."/>
            <person name="Westerberg I."/>
            <person name="Brannstrom I.O."/>
            <person name="Guillou S."/>
            <person name="Cros-Aarteil S."/>
            <person name="Calhoun S."/>
            <person name="Haridas S."/>
            <person name="Kuo A."/>
            <person name="Mondo S."/>
            <person name="Pangilinan J."/>
            <person name="Riley R."/>
            <person name="LaButti K."/>
            <person name="Andreopoulos B."/>
            <person name="Lipzen A."/>
            <person name="Chen C."/>
            <person name="Yan M."/>
            <person name="Daum C."/>
            <person name="Ng V."/>
            <person name="Clum A."/>
            <person name="Steindorff A."/>
            <person name="Ohm R.A."/>
            <person name="Martin F."/>
            <person name="Silar P."/>
            <person name="Natvig D.O."/>
            <person name="Lalanne C."/>
            <person name="Gautier V."/>
            <person name="Ament-Velasquez S.L."/>
            <person name="Kruys A."/>
            <person name="Hutchinson M.I."/>
            <person name="Powell A.J."/>
            <person name="Barry K."/>
            <person name="Miller A.N."/>
            <person name="Grigoriev I.V."/>
            <person name="Debuchy R."/>
            <person name="Gladieux P."/>
            <person name="Hiltunen Thoren M."/>
            <person name="Johannesson H."/>
        </authorList>
    </citation>
    <scope>NUCLEOTIDE SEQUENCE</scope>
    <source>
        <strain evidence="3">PSN243</strain>
    </source>
</reference>
<dbReference type="AlphaFoldDB" id="A0AAV9GGK9"/>
<keyword evidence="4" id="KW-1185">Reference proteome</keyword>
<proteinExistence type="predicted"/>
<dbReference type="Proteomes" id="UP001321760">
    <property type="component" value="Unassembled WGS sequence"/>
</dbReference>
<protein>
    <submittedName>
        <fullName evidence="3">Uncharacterized protein</fullName>
    </submittedName>
</protein>
<evidence type="ECO:0000256" key="2">
    <source>
        <dbReference type="SAM" id="Phobius"/>
    </source>
</evidence>
<keyword evidence="2" id="KW-0472">Membrane</keyword>
<name>A0AAV9GGK9_9PEZI</name>
<feature type="transmembrane region" description="Helical" evidence="2">
    <location>
        <begin position="81"/>
        <end position="102"/>
    </location>
</feature>
<keyword evidence="2" id="KW-1133">Transmembrane helix</keyword>
<sequence>MSDDSDDYLADSPGAAQPIRLVQKASNDSNKLARREAYDHENRRHQNQMELEAARFRHEKGMKDADVTMAKIKIEAMGHSLFFYFGVVAVVGLGTAFMVAWIRQILS</sequence>
<keyword evidence="2" id="KW-0812">Transmembrane</keyword>
<evidence type="ECO:0000256" key="1">
    <source>
        <dbReference type="SAM" id="MobiDB-lite"/>
    </source>
</evidence>